<comment type="catalytic activity">
    <reaction evidence="13">
        <text>a fatty acyl-CoA + H2O = a fatty acid + CoA + H(+)</text>
        <dbReference type="Rhea" id="RHEA:16781"/>
        <dbReference type="ChEBI" id="CHEBI:15377"/>
        <dbReference type="ChEBI" id="CHEBI:15378"/>
        <dbReference type="ChEBI" id="CHEBI:28868"/>
        <dbReference type="ChEBI" id="CHEBI:57287"/>
        <dbReference type="ChEBI" id="CHEBI:77636"/>
    </reaction>
    <physiologicalReaction direction="left-to-right" evidence="13">
        <dbReference type="Rhea" id="RHEA:16782"/>
    </physiologicalReaction>
</comment>
<dbReference type="GO" id="GO:0005819">
    <property type="term" value="C:spindle"/>
    <property type="evidence" value="ECO:0007669"/>
    <property type="project" value="UniProtKB-SubCell"/>
</dbReference>
<evidence type="ECO:0000256" key="14">
    <source>
        <dbReference type="ARBA" id="ARBA00058205"/>
    </source>
</evidence>
<gene>
    <name evidence="20" type="ORF">CJ030_MR5G008788</name>
</gene>
<dbReference type="InterPro" id="IPR006683">
    <property type="entry name" value="Thioestr_dom"/>
</dbReference>
<dbReference type="SUPFAM" id="SSF54637">
    <property type="entry name" value="Thioesterase/thiol ester dehydrase-isomerase"/>
    <property type="match status" value="1"/>
</dbReference>
<keyword evidence="12" id="KW-0539">Nucleus</keyword>
<comment type="similarity">
    <text evidence="5">Belongs to the thioesterase PaaI family.</text>
</comment>
<feature type="domain" description="Thioesterase" evidence="19">
    <location>
        <begin position="62"/>
        <end position="136"/>
    </location>
</feature>
<evidence type="ECO:0000256" key="5">
    <source>
        <dbReference type="ARBA" id="ARBA00008324"/>
    </source>
</evidence>
<comment type="caution">
    <text evidence="20">The sequence shown here is derived from an EMBL/GenBank/DDBJ whole genome shotgun (WGS) entry which is preliminary data.</text>
</comment>
<keyword evidence="10" id="KW-0496">Mitochondrion</keyword>
<evidence type="ECO:0000256" key="13">
    <source>
        <dbReference type="ARBA" id="ARBA00052976"/>
    </source>
</evidence>
<dbReference type="FunFam" id="3.10.129.10:FF:000021">
    <property type="entry name" value="Acyl-coenzyme A thioesterase 13"/>
    <property type="match status" value="1"/>
</dbReference>
<evidence type="ECO:0000256" key="18">
    <source>
        <dbReference type="ARBA" id="ARBA00083956"/>
    </source>
</evidence>
<keyword evidence="9" id="KW-0443">Lipid metabolism</keyword>
<comment type="function">
    <text evidence="14">Catalyzes the hydrolysis of acyl-CoAs into free fatty acids and coenzyme A (CoASH), regulating their respective intracellular levels. Has acyl-CoA thioesterase activity towards medium (C12) and long-chain (C18) fatty acyl-CoA substrates. Can also hydrolyze 3-hydroxyphenylacetyl-CoA and 3,4-dihydroxyphenylacetyl-CoA (in vitro). May play a role in controlling adaptive thermogenesis.</text>
</comment>
<reference evidence="20 21" key="1">
    <citation type="journal article" date="2019" name="Plant Biotechnol. J.">
        <title>The red bayberry genome and genetic basis of sex determination.</title>
        <authorList>
            <person name="Jia H.M."/>
            <person name="Jia H.J."/>
            <person name="Cai Q.L."/>
            <person name="Wang Y."/>
            <person name="Zhao H.B."/>
            <person name="Yang W.F."/>
            <person name="Wang G.Y."/>
            <person name="Li Y.H."/>
            <person name="Zhan D.L."/>
            <person name="Shen Y.T."/>
            <person name="Niu Q.F."/>
            <person name="Chang L."/>
            <person name="Qiu J."/>
            <person name="Zhao L."/>
            <person name="Xie H.B."/>
            <person name="Fu W.Y."/>
            <person name="Jin J."/>
            <person name="Li X.W."/>
            <person name="Jiao Y."/>
            <person name="Zhou C.C."/>
            <person name="Tu T."/>
            <person name="Chai C.Y."/>
            <person name="Gao J.L."/>
            <person name="Fan L.J."/>
            <person name="van de Weg E."/>
            <person name="Wang J.Y."/>
            <person name="Gao Z.S."/>
        </authorList>
    </citation>
    <scope>NUCLEOTIDE SEQUENCE [LARGE SCALE GENOMIC DNA]</scope>
    <source>
        <tissue evidence="20">Leaves</tissue>
    </source>
</reference>
<evidence type="ECO:0000313" key="21">
    <source>
        <dbReference type="Proteomes" id="UP000516437"/>
    </source>
</evidence>
<dbReference type="AlphaFoldDB" id="A0A6A1WTA7"/>
<comment type="subcellular location">
    <subcellularLocation>
        <location evidence="3">Cytoplasm</location>
        <location evidence="3">Cytoskeleton</location>
        <location evidence="3">Spindle</location>
    </subcellularLocation>
    <subcellularLocation>
        <location evidence="4">Cytoplasm</location>
        <location evidence="4">Cytosol</location>
    </subcellularLocation>
    <subcellularLocation>
        <location evidence="2">Mitochondrion</location>
    </subcellularLocation>
    <subcellularLocation>
        <location evidence="1">Nucleus</location>
    </subcellularLocation>
</comment>
<dbReference type="PANTHER" id="PTHR21660:SF47">
    <property type="entry name" value="F19P19.27 PROTEIN"/>
    <property type="match status" value="1"/>
</dbReference>
<dbReference type="InterPro" id="IPR029069">
    <property type="entry name" value="HotDog_dom_sf"/>
</dbReference>
<proteinExistence type="inferred from homology"/>
<dbReference type="NCBIfam" id="TIGR00369">
    <property type="entry name" value="unchar_dom_1"/>
    <property type="match status" value="1"/>
</dbReference>
<dbReference type="GO" id="GO:0006629">
    <property type="term" value="P:lipid metabolic process"/>
    <property type="evidence" value="ECO:0007669"/>
    <property type="project" value="UniProtKB-KW"/>
</dbReference>
<evidence type="ECO:0000256" key="12">
    <source>
        <dbReference type="ARBA" id="ARBA00023242"/>
    </source>
</evidence>
<dbReference type="Pfam" id="PF03061">
    <property type="entry name" value="4HBT"/>
    <property type="match status" value="1"/>
</dbReference>
<evidence type="ECO:0000256" key="8">
    <source>
        <dbReference type="ARBA" id="ARBA00022990"/>
    </source>
</evidence>
<evidence type="ECO:0000256" key="7">
    <source>
        <dbReference type="ARBA" id="ARBA00022801"/>
    </source>
</evidence>
<comment type="subunit">
    <text evidence="15">Homotetramer. Interacts with PCTP.</text>
</comment>
<accession>A0A6A1WTA7</accession>
<dbReference type="OrthoDB" id="46529at2759"/>
<dbReference type="Gene3D" id="3.10.129.10">
    <property type="entry name" value="Hotdog Thioesterase"/>
    <property type="match status" value="1"/>
</dbReference>
<evidence type="ECO:0000256" key="16">
    <source>
        <dbReference type="ARBA" id="ARBA00067273"/>
    </source>
</evidence>
<evidence type="ECO:0000256" key="2">
    <source>
        <dbReference type="ARBA" id="ARBA00004173"/>
    </source>
</evidence>
<keyword evidence="21" id="KW-1185">Reference proteome</keyword>
<evidence type="ECO:0000256" key="17">
    <source>
        <dbReference type="ARBA" id="ARBA00081533"/>
    </source>
</evidence>
<organism evidence="20 21">
    <name type="scientific">Morella rubra</name>
    <name type="common">Chinese bayberry</name>
    <dbReference type="NCBI Taxonomy" id="262757"/>
    <lineage>
        <taxon>Eukaryota</taxon>
        <taxon>Viridiplantae</taxon>
        <taxon>Streptophyta</taxon>
        <taxon>Embryophyta</taxon>
        <taxon>Tracheophyta</taxon>
        <taxon>Spermatophyta</taxon>
        <taxon>Magnoliopsida</taxon>
        <taxon>eudicotyledons</taxon>
        <taxon>Gunneridae</taxon>
        <taxon>Pentapetalae</taxon>
        <taxon>rosids</taxon>
        <taxon>fabids</taxon>
        <taxon>Fagales</taxon>
        <taxon>Myricaceae</taxon>
        <taxon>Morella</taxon>
    </lineage>
</organism>
<keyword evidence="6" id="KW-0963">Cytoplasm</keyword>
<evidence type="ECO:0000256" key="4">
    <source>
        <dbReference type="ARBA" id="ARBA00004514"/>
    </source>
</evidence>
<evidence type="ECO:0000259" key="19">
    <source>
        <dbReference type="Pfam" id="PF03061"/>
    </source>
</evidence>
<dbReference type="EMBL" id="RXIC02000008">
    <property type="protein sequence ID" value="KAB1228191.1"/>
    <property type="molecule type" value="Genomic_DNA"/>
</dbReference>
<dbReference type="CDD" id="cd03443">
    <property type="entry name" value="PaaI_thioesterase"/>
    <property type="match status" value="1"/>
</dbReference>
<dbReference type="GO" id="GO:0005829">
    <property type="term" value="C:cytosol"/>
    <property type="evidence" value="ECO:0007669"/>
    <property type="project" value="UniProtKB-SubCell"/>
</dbReference>
<evidence type="ECO:0000256" key="6">
    <source>
        <dbReference type="ARBA" id="ARBA00022490"/>
    </source>
</evidence>
<dbReference type="InterPro" id="IPR039298">
    <property type="entry name" value="ACOT13"/>
</dbReference>
<evidence type="ECO:0000313" key="20">
    <source>
        <dbReference type="EMBL" id="KAB1228191.1"/>
    </source>
</evidence>
<name>A0A6A1WTA7_9ROSI</name>
<evidence type="ECO:0000256" key="15">
    <source>
        <dbReference type="ARBA" id="ARBA00064709"/>
    </source>
</evidence>
<dbReference type="InterPro" id="IPR003736">
    <property type="entry name" value="PAAI_dom"/>
</dbReference>
<dbReference type="Proteomes" id="UP000516437">
    <property type="component" value="Unassembled WGS sequence"/>
</dbReference>
<sequence length="153" mass="16724">MELEAVKRYLEEGEEKKAATFDGLPLRFCERLTMQGLHIDLIEPGRIICSFKVPTRLLNSSNFLHGGATATLVDVLATAVIFSVGAPAPGVSVEIKVSYFDAAYADEEFEIEGRALHVGKAVGVFSVELRKKKTGKIIAQGRHSKYLAVSIKM</sequence>
<evidence type="ECO:0000256" key="3">
    <source>
        <dbReference type="ARBA" id="ARBA00004186"/>
    </source>
</evidence>
<dbReference type="GO" id="GO:0005739">
    <property type="term" value="C:mitochondrion"/>
    <property type="evidence" value="ECO:0007669"/>
    <property type="project" value="UniProtKB-SubCell"/>
</dbReference>
<keyword evidence="11" id="KW-0206">Cytoskeleton</keyword>
<dbReference type="GO" id="GO:0047617">
    <property type="term" value="F:fatty acyl-CoA hydrolase activity"/>
    <property type="evidence" value="ECO:0007669"/>
    <property type="project" value="InterPro"/>
</dbReference>
<evidence type="ECO:0000256" key="11">
    <source>
        <dbReference type="ARBA" id="ARBA00023212"/>
    </source>
</evidence>
<keyword evidence="7" id="KW-0378">Hydrolase</keyword>
<evidence type="ECO:0000256" key="10">
    <source>
        <dbReference type="ARBA" id="ARBA00023128"/>
    </source>
</evidence>
<dbReference type="PANTHER" id="PTHR21660">
    <property type="entry name" value="THIOESTERASE SUPERFAMILY MEMBER-RELATED"/>
    <property type="match status" value="1"/>
</dbReference>
<dbReference type="GO" id="GO:0005634">
    <property type="term" value="C:nucleus"/>
    <property type="evidence" value="ECO:0007669"/>
    <property type="project" value="UniProtKB-SubCell"/>
</dbReference>
<protein>
    <recommendedName>
        <fullName evidence="16">Acyl-coenzyme A thioesterase 13</fullName>
    </recommendedName>
    <alternativeName>
        <fullName evidence="17">Hotdog-fold thioesterase superfamily member 2</fullName>
    </alternativeName>
    <alternativeName>
        <fullName evidence="18">Thioesterase superfamily member 2</fullName>
    </alternativeName>
</protein>
<evidence type="ECO:0000256" key="1">
    <source>
        <dbReference type="ARBA" id="ARBA00004123"/>
    </source>
</evidence>
<keyword evidence="8" id="KW-0007">Acetylation</keyword>
<evidence type="ECO:0000256" key="9">
    <source>
        <dbReference type="ARBA" id="ARBA00023098"/>
    </source>
</evidence>